<protein>
    <submittedName>
        <fullName evidence="3">Uncharacterized protein</fullName>
    </submittedName>
</protein>
<feature type="compositionally biased region" description="Polar residues" evidence="1">
    <location>
        <begin position="25"/>
        <end position="35"/>
    </location>
</feature>
<dbReference type="EMBL" id="CM009757">
    <property type="protein sequence ID" value="PUZ41105.1"/>
    <property type="molecule type" value="Genomic_DNA"/>
</dbReference>
<accession>A0A2T7CCQ0</accession>
<evidence type="ECO:0000313" key="4">
    <source>
        <dbReference type="Proteomes" id="UP000244336"/>
    </source>
</evidence>
<dbReference type="AlphaFoldDB" id="A0A2T7CCQ0"/>
<dbReference type="Gramene" id="PUZ41105">
    <property type="protein sequence ID" value="PUZ41105"/>
    <property type="gene ID" value="GQ55_9G477200"/>
</dbReference>
<keyword evidence="2" id="KW-0812">Transmembrane</keyword>
<evidence type="ECO:0000256" key="2">
    <source>
        <dbReference type="SAM" id="Phobius"/>
    </source>
</evidence>
<organism evidence="3 4">
    <name type="scientific">Panicum hallii var. hallii</name>
    <dbReference type="NCBI Taxonomy" id="1504633"/>
    <lineage>
        <taxon>Eukaryota</taxon>
        <taxon>Viridiplantae</taxon>
        <taxon>Streptophyta</taxon>
        <taxon>Embryophyta</taxon>
        <taxon>Tracheophyta</taxon>
        <taxon>Spermatophyta</taxon>
        <taxon>Magnoliopsida</taxon>
        <taxon>Liliopsida</taxon>
        <taxon>Poales</taxon>
        <taxon>Poaceae</taxon>
        <taxon>PACMAD clade</taxon>
        <taxon>Panicoideae</taxon>
        <taxon>Panicodae</taxon>
        <taxon>Paniceae</taxon>
        <taxon>Panicinae</taxon>
        <taxon>Panicum</taxon>
        <taxon>Panicum sect. Panicum</taxon>
    </lineage>
</organism>
<feature type="region of interest" description="Disordered" evidence="1">
    <location>
        <begin position="145"/>
        <end position="167"/>
    </location>
</feature>
<proteinExistence type="predicted"/>
<feature type="transmembrane region" description="Helical" evidence="2">
    <location>
        <begin position="74"/>
        <end position="94"/>
    </location>
</feature>
<dbReference type="Proteomes" id="UP000244336">
    <property type="component" value="Chromosome 9"/>
</dbReference>
<feature type="compositionally biased region" description="Basic residues" evidence="1">
    <location>
        <begin position="145"/>
        <end position="156"/>
    </location>
</feature>
<gene>
    <name evidence="3" type="ORF">GQ55_9G477200</name>
</gene>
<keyword evidence="4" id="KW-1185">Reference proteome</keyword>
<evidence type="ECO:0000256" key="1">
    <source>
        <dbReference type="SAM" id="MobiDB-lite"/>
    </source>
</evidence>
<feature type="compositionally biased region" description="Low complexity" evidence="1">
    <location>
        <begin position="9"/>
        <end position="23"/>
    </location>
</feature>
<keyword evidence="2" id="KW-1133">Transmembrane helix</keyword>
<keyword evidence="2" id="KW-0472">Membrane</keyword>
<reference evidence="3 4" key="1">
    <citation type="submission" date="2018-04" db="EMBL/GenBank/DDBJ databases">
        <title>WGS assembly of Panicum hallii var. hallii HAL2.</title>
        <authorList>
            <person name="Lovell J."/>
            <person name="Jenkins J."/>
            <person name="Lowry D."/>
            <person name="Mamidi S."/>
            <person name="Sreedasyam A."/>
            <person name="Weng X."/>
            <person name="Barry K."/>
            <person name="Bonette J."/>
            <person name="Campitelli B."/>
            <person name="Daum C."/>
            <person name="Gordon S."/>
            <person name="Gould B."/>
            <person name="Lipzen A."/>
            <person name="MacQueen A."/>
            <person name="Palacio-Mejia J."/>
            <person name="Plott C."/>
            <person name="Shakirov E."/>
            <person name="Shu S."/>
            <person name="Yoshinaga Y."/>
            <person name="Zane M."/>
            <person name="Rokhsar D."/>
            <person name="Grimwood J."/>
            <person name="Schmutz J."/>
            <person name="Juenger T."/>
        </authorList>
    </citation>
    <scope>NUCLEOTIDE SEQUENCE [LARGE SCALE GENOMIC DNA]</scope>
    <source>
        <strain evidence="4">cv. HAL2</strain>
    </source>
</reference>
<sequence length="237" mass="26750">MQKRAVVVSAARRPPCSDSPRPSWGSPQSISSTRLSWGPTRSAASTGVRLRQRHRAALAGRGSARHRGQRQEGAVCAALAWFLVVAAAVMFMHVRRVAERGRDGGLHRGRAAARAQQRRPRLRLCPHRGQGRSLRVGVDRGRRRHRLRDRGLRRRHPAEGPDDHASWASRWGSRHTRLPWLTLRTVATAPSNLQGQRELVGSRLQRMFAFLRRCAATTSLLENWLCSFRISYLFANL</sequence>
<feature type="region of interest" description="Disordered" evidence="1">
    <location>
        <begin position="1"/>
        <end position="48"/>
    </location>
</feature>
<evidence type="ECO:0000313" key="3">
    <source>
        <dbReference type="EMBL" id="PUZ41105.1"/>
    </source>
</evidence>
<name>A0A2T7CCQ0_9POAL</name>